<dbReference type="SFLD" id="SFLDS00019">
    <property type="entry name" value="Glutathione_Transferase_(cytos"/>
    <property type="match status" value="1"/>
</dbReference>
<dbReference type="Pfam" id="PF02798">
    <property type="entry name" value="GST_N"/>
    <property type="match status" value="1"/>
</dbReference>
<keyword evidence="4" id="KW-0808">Transferase</keyword>
<dbReference type="SFLD" id="SFLDG00358">
    <property type="entry name" value="Main_(cytGST)"/>
    <property type="match status" value="1"/>
</dbReference>
<dbReference type="PROSITE" id="PS50404">
    <property type="entry name" value="GST_NTER"/>
    <property type="match status" value="1"/>
</dbReference>
<accession>A0AAN1WKL7</accession>
<dbReference type="PROSITE" id="PS50405">
    <property type="entry name" value="GST_CTER"/>
    <property type="match status" value="1"/>
</dbReference>
<reference evidence="4 5" key="1">
    <citation type="journal article" date="2022" name="IScience">
        <title>An ultrasensitive nanofiber-based assay for enzymatic hydrolysis and deep-sea microbial degradation of cellulose.</title>
        <authorList>
            <person name="Tsudome M."/>
            <person name="Tachioka M."/>
            <person name="Miyazaki M."/>
            <person name="Uchimura K."/>
            <person name="Tsuda M."/>
            <person name="Takaki Y."/>
            <person name="Deguchi S."/>
        </authorList>
    </citation>
    <scope>NUCLEOTIDE SEQUENCE [LARGE SCALE GENOMIC DNA]</scope>
    <source>
        <strain evidence="4 5">GE09</strain>
    </source>
</reference>
<dbReference type="CDD" id="cd03056">
    <property type="entry name" value="GST_N_4"/>
    <property type="match status" value="1"/>
</dbReference>
<dbReference type="Gene3D" id="3.40.30.10">
    <property type="entry name" value="Glutaredoxin"/>
    <property type="match status" value="1"/>
</dbReference>
<dbReference type="EMBL" id="AP023086">
    <property type="protein sequence ID" value="BCD99325.1"/>
    <property type="molecule type" value="Genomic_DNA"/>
</dbReference>
<organism evidence="4 5">
    <name type="scientific">Marinagarivorans cellulosilyticus</name>
    <dbReference type="NCBI Taxonomy" id="2721545"/>
    <lineage>
        <taxon>Bacteria</taxon>
        <taxon>Pseudomonadati</taxon>
        <taxon>Pseudomonadota</taxon>
        <taxon>Gammaproteobacteria</taxon>
        <taxon>Cellvibrionales</taxon>
        <taxon>Cellvibrionaceae</taxon>
        <taxon>Marinagarivorans</taxon>
    </lineage>
</organism>
<protein>
    <submittedName>
        <fullName evidence="4">Glutathione S-transferase</fullName>
        <ecNumber evidence="4">2.5.1.18</ecNumber>
    </submittedName>
</protein>
<evidence type="ECO:0000259" key="3">
    <source>
        <dbReference type="PROSITE" id="PS50405"/>
    </source>
</evidence>
<proteinExistence type="inferred from homology"/>
<dbReference type="PANTHER" id="PTHR44051">
    <property type="entry name" value="GLUTATHIONE S-TRANSFERASE-RELATED"/>
    <property type="match status" value="1"/>
</dbReference>
<evidence type="ECO:0000256" key="1">
    <source>
        <dbReference type="RuleBase" id="RU003494"/>
    </source>
</evidence>
<gene>
    <name evidence="4" type="ORF">MARGE09_P3526</name>
</gene>
<comment type="similarity">
    <text evidence="1">Belongs to the GST superfamily.</text>
</comment>
<dbReference type="KEGG" id="marq:MARGE09_P3526"/>
<dbReference type="SUPFAM" id="SSF47616">
    <property type="entry name" value="GST C-terminal domain-like"/>
    <property type="match status" value="1"/>
</dbReference>
<dbReference type="InterPro" id="IPR004045">
    <property type="entry name" value="Glutathione_S-Trfase_N"/>
</dbReference>
<dbReference type="RefSeq" id="WP_236984498.1">
    <property type="nucleotide sequence ID" value="NZ_AP023086.1"/>
</dbReference>
<dbReference type="InterPro" id="IPR004046">
    <property type="entry name" value="GST_C"/>
</dbReference>
<dbReference type="Gene3D" id="1.20.1050.10">
    <property type="match status" value="1"/>
</dbReference>
<dbReference type="CDD" id="cd03206">
    <property type="entry name" value="GST_C_7"/>
    <property type="match status" value="1"/>
</dbReference>
<dbReference type="AlphaFoldDB" id="A0AAN1WKL7"/>
<feature type="domain" description="GST C-terminal" evidence="3">
    <location>
        <begin position="89"/>
        <end position="207"/>
    </location>
</feature>
<dbReference type="PANTHER" id="PTHR44051:SF2">
    <property type="entry name" value="HYPOTHETICAL GLUTATHIONE S-TRANSFERASE LIKE PROTEIN"/>
    <property type="match status" value="1"/>
</dbReference>
<dbReference type="InterPro" id="IPR036249">
    <property type="entry name" value="Thioredoxin-like_sf"/>
</dbReference>
<name>A0AAN1WKL7_9GAMM</name>
<dbReference type="EC" id="2.5.1.18" evidence="4"/>
<evidence type="ECO:0000313" key="4">
    <source>
        <dbReference type="EMBL" id="BCD99325.1"/>
    </source>
</evidence>
<dbReference type="InterPro" id="IPR040079">
    <property type="entry name" value="Glutathione_S-Trfase"/>
</dbReference>
<evidence type="ECO:0000313" key="5">
    <source>
        <dbReference type="Proteomes" id="UP001320119"/>
    </source>
</evidence>
<evidence type="ECO:0000259" key="2">
    <source>
        <dbReference type="PROSITE" id="PS50404"/>
    </source>
</evidence>
<dbReference type="InterPro" id="IPR010987">
    <property type="entry name" value="Glutathione-S-Trfase_C-like"/>
</dbReference>
<dbReference type="Pfam" id="PF00043">
    <property type="entry name" value="GST_C"/>
    <property type="match status" value="1"/>
</dbReference>
<dbReference type="Proteomes" id="UP001320119">
    <property type="component" value="Chromosome"/>
</dbReference>
<feature type="domain" description="GST N-terminal" evidence="2">
    <location>
        <begin position="2"/>
        <end position="83"/>
    </location>
</feature>
<keyword evidence="5" id="KW-1185">Reference proteome</keyword>
<dbReference type="SFLD" id="SFLDG01151">
    <property type="entry name" value="Main.2:_Nu-like"/>
    <property type="match status" value="1"/>
</dbReference>
<dbReference type="GO" id="GO:0004364">
    <property type="term" value="F:glutathione transferase activity"/>
    <property type="evidence" value="ECO:0007669"/>
    <property type="project" value="UniProtKB-EC"/>
</dbReference>
<sequence>MSTIKLYRHPLSGHSHRVEVFLSLLGLPTELVNVDLANGAHKQADFLKKNRFGQVPVIEDGEATLSDSNAILVYLASKYDTNHEWLPRDAKAAADVQRFLSLAAGKIAFGPAVARLVNVFGAGLDHENAKAIAHHTFELLEAHLLEQDWLVGSTPTIADVANYTYTAHAPEGDVSLEPYPNIVAWLNRFEALDGFVPMQKTAVGLNR</sequence>
<dbReference type="InterPro" id="IPR036282">
    <property type="entry name" value="Glutathione-S-Trfase_C_sf"/>
</dbReference>
<dbReference type="SUPFAM" id="SSF52833">
    <property type="entry name" value="Thioredoxin-like"/>
    <property type="match status" value="1"/>
</dbReference>